<protein>
    <submittedName>
        <fullName evidence="2">Uncharacterized protein</fullName>
    </submittedName>
</protein>
<reference evidence="2 3" key="1">
    <citation type="submission" date="2024-05" db="EMBL/GenBank/DDBJ databases">
        <title>Genome sequencing and assembly of Indian major carp, Cirrhinus mrigala (Hamilton, 1822).</title>
        <authorList>
            <person name="Mohindra V."/>
            <person name="Chowdhury L.M."/>
            <person name="Lal K."/>
            <person name="Jena J.K."/>
        </authorList>
    </citation>
    <scope>NUCLEOTIDE SEQUENCE [LARGE SCALE GENOMIC DNA]</scope>
    <source>
        <strain evidence="2">CM1030</strain>
        <tissue evidence="2">Blood</tissue>
    </source>
</reference>
<feature type="compositionally biased region" description="Basic and acidic residues" evidence="1">
    <location>
        <begin position="40"/>
        <end position="53"/>
    </location>
</feature>
<organism evidence="2 3">
    <name type="scientific">Cirrhinus mrigala</name>
    <name type="common">Mrigala</name>
    <dbReference type="NCBI Taxonomy" id="683832"/>
    <lineage>
        <taxon>Eukaryota</taxon>
        <taxon>Metazoa</taxon>
        <taxon>Chordata</taxon>
        <taxon>Craniata</taxon>
        <taxon>Vertebrata</taxon>
        <taxon>Euteleostomi</taxon>
        <taxon>Actinopterygii</taxon>
        <taxon>Neopterygii</taxon>
        <taxon>Teleostei</taxon>
        <taxon>Ostariophysi</taxon>
        <taxon>Cypriniformes</taxon>
        <taxon>Cyprinidae</taxon>
        <taxon>Labeoninae</taxon>
        <taxon>Labeonini</taxon>
        <taxon>Cirrhinus</taxon>
    </lineage>
</organism>
<feature type="compositionally biased region" description="Polar residues" evidence="1">
    <location>
        <begin position="59"/>
        <end position="68"/>
    </location>
</feature>
<evidence type="ECO:0000313" key="3">
    <source>
        <dbReference type="Proteomes" id="UP001529510"/>
    </source>
</evidence>
<evidence type="ECO:0000313" key="2">
    <source>
        <dbReference type="EMBL" id="KAL0155499.1"/>
    </source>
</evidence>
<comment type="caution">
    <text evidence="2">The sequence shown here is derived from an EMBL/GenBank/DDBJ whole genome shotgun (WGS) entry which is preliminary data.</text>
</comment>
<gene>
    <name evidence="2" type="ORF">M9458_049762</name>
</gene>
<evidence type="ECO:0000256" key="1">
    <source>
        <dbReference type="SAM" id="MobiDB-lite"/>
    </source>
</evidence>
<keyword evidence="3" id="KW-1185">Reference proteome</keyword>
<dbReference type="Proteomes" id="UP001529510">
    <property type="component" value="Unassembled WGS sequence"/>
</dbReference>
<sequence length="68" mass="7587">LEMLDKVEPPSIPEGYAMSVAFSTLLDLVRGITSMIERELSKQEQEAAMREEAEPVSPPQTDSRPQEP</sequence>
<name>A0ABD0N265_CIRMR</name>
<feature type="region of interest" description="Disordered" evidence="1">
    <location>
        <begin position="40"/>
        <end position="68"/>
    </location>
</feature>
<dbReference type="EMBL" id="JAMKFB020000025">
    <property type="protein sequence ID" value="KAL0155499.1"/>
    <property type="molecule type" value="Genomic_DNA"/>
</dbReference>
<feature type="non-terminal residue" evidence="2">
    <location>
        <position position="1"/>
    </location>
</feature>
<dbReference type="AlphaFoldDB" id="A0ABD0N265"/>
<proteinExistence type="predicted"/>
<feature type="non-terminal residue" evidence="2">
    <location>
        <position position="68"/>
    </location>
</feature>
<accession>A0ABD0N265</accession>